<name>A0ACD3AQ40_9AGAR</name>
<evidence type="ECO:0000313" key="2">
    <source>
        <dbReference type="Proteomes" id="UP000308600"/>
    </source>
</evidence>
<dbReference type="Proteomes" id="UP000308600">
    <property type="component" value="Unassembled WGS sequence"/>
</dbReference>
<dbReference type="EMBL" id="ML208387">
    <property type="protein sequence ID" value="TFK67027.1"/>
    <property type="molecule type" value="Genomic_DNA"/>
</dbReference>
<gene>
    <name evidence="1" type="ORF">BDN72DRAFT_899311</name>
</gene>
<accession>A0ACD3AQ40</accession>
<reference evidence="1 2" key="1">
    <citation type="journal article" date="2019" name="Nat. Ecol. Evol.">
        <title>Megaphylogeny resolves global patterns of mushroom evolution.</title>
        <authorList>
            <person name="Varga T."/>
            <person name="Krizsan K."/>
            <person name="Foldi C."/>
            <person name="Dima B."/>
            <person name="Sanchez-Garcia M."/>
            <person name="Sanchez-Ramirez S."/>
            <person name="Szollosi G.J."/>
            <person name="Szarkandi J.G."/>
            <person name="Papp V."/>
            <person name="Albert L."/>
            <person name="Andreopoulos W."/>
            <person name="Angelini C."/>
            <person name="Antonin V."/>
            <person name="Barry K.W."/>
            <person name="Bougher N.L."/>
            <person name="Buchanan P."/>
            <person name="Buyck B."/>
            <person name="Bense V."/>
            <person name="Catcheside P."/>
            <person name="Chovatia M."/>
            <person name="Cooper J."/>
            <person name="Damon W."/>
            <person name="Desjardin D."/>
            <person name="Finy P."/>
            <person name="Geml J."/>
            <person name="Haridas S."/>
            <person name="Hughes K."/>
            <person name="Justo A."/>
            <person name="Karasinski D."/>
            <person name="Kautmanova I."/>
            <person name="Kiss B."/>
            <person name="Kocsube S."/>
            <person name="Kotiranta H."/>
            <person name="LaButti K.M."/>
            <person name="Lechner B.E."/>
            <person name="Liimatainen K."/>
            <person name="Lipzen A."/>
            <person name="Lukacs Z."/>
            <person name="Mihaltcheva S."/>
            <person name="Morgado L.N."/>
            <person name="Niskanen T."/>
            <person name="Noordeloos M.E."/>
            <person name="Ohm R.A."/>
            <person name="Ortiz-Santana B."/>
            <person name="Ovrebo C."/>
            <person name="Racz N."/>
            <person name="Riley R."/>
            <person name="Savchenko A."/>
            <person name="Shiryaev A."/>
            <person name="Soop K."/>
            <person name="Spirin V."/>
            <person name="Szebenyi C."/>
            <person name="Tomsovsky M."/>
            <person name="Tulloss R.E."/>
            <person name="Uehling J."/>
            <person name="Grigoriev I.V."/>
            <person name="Vagvolgyi C."/>
            <person name="Papp T."/>
            <person name="Martin F.M."/>
            <person name="Miettinen O."/>
            <person name="Hibbett D.S."/>
            <person name="Nagy L.G."/>
        </authorList>
    </citation>
    <scope>NUCLEOTIDE SEQUENCE [LARGE SCALE GENOMIC DNA]</scope>
    <source>
        <strain evidence="1 2">NL-1719</strain>
    </source>
</reference>
<evidence type="ECO:0000313" key="1">
    <source>
        <dbReference type="EMBL" id="TFK67027.1"/>
    </source>
</evidence>
<keyword evidence="2" id="KW-1185">Reference proteome</keyword>
<organism evidence="1 2">
    <name type="scientific">Pluteus cervinus</name>
    <dbReference type="NCBI Taxonomy" id="181527"/>
    <lineage>
        <taxon>Eukaryota</taxon>
        <taxon>Fungi</taxon>
        <taxon>Dikarya</taxon>
        <taxon>Basidiomycota</taxon>
        <taxon>Agaricomycotina</taxon>
        <taxon>Agaricomycetes</taxon>
        <taxon>Agaricomycetidae</taxon>
        <taxon>Agaricales</taxon>
        <taxon>Pluteineae</taxon>
        <taxon>Pluteaceae</taxon>
        <taxon>Pluteus</taxon>
    </lineage>
</organism>
<proteinExistence type="predicted"/>
<sequence>MSPGSRLRRPHQYPYHTSPDYATISLITKNLSTEFVTVIPRSALLDLIHHSASTDVGDTNTAEAVVSPWGCWPQNTFTIPTNPGQAHTFSAFGNHLAVGSDVSELIQVFEFDQQWIRKGLSTIQVDDREFVTVPEPRLVQVIQVLAPSVHNVFLDEDLVIAAMKRAIQVFKVKLQVMGISCHKWTCVARQQSQYHPHTHISSVSSSPLHPNEAEAGLSRTMDKGFKAKHSDPLLAEQKRILKRIRKLHRRIHRLKTWHNELAPINRLPPELLIRIFFGLQSNFLIESAEKYYAWIVVTHVSRSWRALALETKQLWSGISQTMEGHELQSILPWGAMSVERSIPSKLDVAVTIGPRRALARIPAVFDQIHRIRTLQIKISGTSCERNWRLRQIIDWLRKTEAPVLEEFILEGSNIFEGQGSHTPADHSINTLFHSTAPRLRYFRINAFDLTLGTMNFQGITVLILRHAPGYHGLLSFRALFDFLSITRLNTLELQNALVDGDVHNEDDDPTPIHLPSLSTLLLYLPTHQCQRFLNHVVLPPSCEAAIWGHSTFNPDDIVAISPQEFLASVHPHFSHDPAAFTGRLTIKLKTDTISLCLRRKTNQGGHSVVLISFISQSLALGLASGNWVSCPNLSVFSNVPSVKLEGSPHSHSITATISDLSRLPSLRKIHMESPFITSISDHINSYPTSFPDLVRLSIILVDKPPHSFDLLERALATRKKAELNPISLDLTGTRGWTEKKPFVEVLKRLRDVGCDLSVFNSDA</sequence>
<feature type="non-terminal residue" evidence="1">
    <location>
        <position position="763"/>
    </location>
</feature>
<protein>
    <submittedName>
        <fullName evidence="1">Uncharacterized protein</fullName>
    </submittedName>
</protein>